<sequence>MKINYLITSLFSLLIISCGGGGGGGSSSTPTPLTNTTPTTFTGMFLDSAVQGLNYATASGNGMTNAEGEFSYQANETVTFSIGDISFSAVLVKNVMTPLDIVGTSDINHPEVVNILRLLQTLDFDGDPNNGIQITAAAHSAAQGMYIDFAAPDFDEQVIDLVFDNGGFHQMLISAEMAVYHFQQTLAELNDQGISNCDKTHPMVGYYGYFETFAHNVSGRAEIMDDCTIKVTEFSYDGGGPEVYFYAAIDHQYSEAEAFPISQAINGMPFNNDEMILRLPNGKTLDDLNGISVWCVDFNANFGQVTFTPE</sequence>
<feature type="signal peptide" evidence="1">
    <location>
        <begin position="1"/>
        <end position="20"/>
    </location>
</feature>
<dbReference type="SMART" id="SM00686">
    <property type="entry name" value="DM13"/>
    <property type="match status" value="1"/>
</dbReference>
<dbReference type="PROSITE" id="PS51549">
    <property type="entry name" value="DM13"/>
    <property type="match status" value="1"/>
</dbReference>
<evidence type="ECO:0000256" key="1">
    <source>
        <dbReference type="SAM" id="SignalP"/>
    </source>
</evidence>
<dbReference type="InterPro" id="IPR045879">
    <property type="entry name" value="B561A"/>
</dbReference>
<feature type="domain" description="DM13" evidence="2">
    <location>
        <begin position="204"/>
        <end position="308"/>
    </location>
</feature>
<dbReference type="RefSeq" id="WP_284244627.1">
    <property type="nucleotide sequence ID" value="NZ_BSST01000001.1"/>
</dbReference>
<proteinExistence type="predicted"/>
<name>A0ABQ6GTS4_9GAMM</name>
<keyword evidence="1" id="KW-0732">Signal</keyword>
<dbReference type="Proteomes" id="UP001157186">
    <property type="component" value="Unassembled WGS sequence"/>
</dbReference>
<comment type="caution">
    <text evidence="3">The sequence shown here is derived from an EMBL/GenBank/DDBJ whole genome shotgun (WGS) entry which is preliminary data.</text>
</comment>
<evidence type="ECO:0000259" key="2">
    <source>
        <dbReference type="PROSITE" id="PS51549"/>
    </source>
</evidence>
<feature type="chain" id="PRO_5045357735" description="DM13 domain-containing protein" evidence="1">
    <location>
        <begin position="21"/>
        <end position="310"/>
    </location>
</feature>
<dbReference type="EMBL" id="BSST01000001">
    <property type="protein sequence ID" value="GLX78757.1"/>
    <property type="molecule type" value="Genomic_DNA"/>
</dbReference>
<dbReference type="PROSITE" id="PS51257">
    <property type="entry name" value="PROKAR_LIPOPROTEIN"/>
    <property type="match status" value="1"/>
</dbReference>
<gene>
    <name evidence="3" type="ORF">tinsulaeT_20970</name>
</gene>
<reference evidence="3 4" key="1">
    <citation type="submission" date="2023-03" db="EMBL/GenBank/DDBJ databases">
        <title>Draft genome sequence of Thalassotalea insulae KCTC 62186T.</title>
        <authorList>
            <person name="Sawabe T."/>
        </authorList>
    </citation>
    <scope>NUCLEOTIDE SEQUENCE [LARGE SCALE GENOMIC DNA]</scope>
    <source>
        <strain evidence="3 4">KCTC 62186</strain>
    </source>
</reference>
<dbReference type="InterPro" id="IPR019545">
    <property type="entry name" value="DM13_domain"/>
</dbReference>
<organism evidence="3 4">
    <name type="scientific">Thalassotalea insulae</name>
    <dbReference type="NCBI Taxonomy" id="2056778"/>
    <lineage>
        <taxon>Bacteria</taxon>
        <taxon>Pseudomonadati</taxon>
        <taxon>Pseudomonadota</taxon>
        <taxon>Gammaproteobacteria</taxon>
        <taxon>Alteromonadales</taxon>
        <taxon>Colwelliaceae</taxon>
        <taxon>Thalassotalea</taxon>
    </lineage>
</organism>
<dbReference type="PANTHER" id="PTHR47281:SF1">
    <property type="entry name" value="OS09G0557700 PROTEIN"/>
    <property type="match status" value="1"/>
</dbReference>
<evidence type="ECO:0000313" key="3">
    <source>
        <dbReference type="EMBL" id="GLX78757.1"/>
    </source>
</evidence>
<protein>
    <recommendedName>
        <fullName evidence="2">DM13 domain-containing protein</fullName>
    </recommendedName>
</protein>
<keyword evidence="4" id="KW-1185">Reference proteome</keyword>
<accession>A0ABQ6GTS4</accession>
<dbReference type="Pfam" id="PF10517">
    <property type="entry name" value="DM13"/>
    <property type="match status" value="1"/>
</dbReference>
<evidence type="ECO:0000313" key="4">
    <source>
        <dbReference type="Proteomes" id="UP001157186"/>
    </source>
</evidence>
<dbReference type="PANTHER" id="PTHR47281">
    <property type="entry name" value="OS09G0557700 PROTEIN"/>
    <property type="match status" value="1"/>
</dbReference>